<evidence type="ECO:0000256" key="1">
    <source>
        <dbReference type="SAM" id="MobiDB-lite"/>
    </source>
</evidence>
<feature type="compositionally biased region" description="Basic and acidic residues" evidence="1">
    <location>
        <begin position="104"/>
        <end position="116"/>
    </location>
</feature>
<protein>
    <submittedName>
        <fullName evidence="2">StAR-related lipid transfer protein 4</fullName>
    </submittedName>
</protein>
<proteinExistence type="predicted"/>
<dbReference type="EMBL" id="BAAFJT010000001">
    <property type="protein sequence ID" value="GAB0175932.1"/>
    <property type="molecule type" value="Genomic_DNA"/>
</dbReference>
<comment type="caution">
    <text evidence="2">The sequence shown here is derived from an EMBL/GenBank/DDBJ whole genome shotgun (WGS) entry which is preliminary data.</text>
</comment>
<reference evidence="2 3" key="1">
    <citation type="submission" date="2024-06" db="EMBL/GenBank/DDBJ databases">
        <title>The draft genome of Grus japonensis, version 3.</title>
        <authorList>
            <person name="Nabeshima K."/>
            <person name="Suzuki S."/>
            <person name="Onuma M."/>
        </authorList>
    </citation>
    <scope>NUCLEOTIDE SEQUENCE [LARGE SCALE GENOMIC DNA]</scope>
    <source>
        <strain evidence="2 3">451A</strain>
    </source>
</reference>
<sequence>MDKKKGFYRYISSKVKSKENVGLLLNGAGKLVTKDTEKAKWGRIRLGNGSLVRPHLENCVQFWVAQYKRLMDMLESPVKGHKDGYGTAASFTQGKAERAGTVQPREEKDRGMLSMC</sequence>
<gene>
    <name evidence="2" type="ORF">GRJ2_000058400</name>
</gene>
<evidence type="ECO:0000313" key="3">
    <source>
        <dbReference type="Proteomes" id="UP001623348"/>
    </source>
</evidence>
<dbReference type="AlphaFoldDB" id="A0ABC9VTN6"/>
<evidence type="ECO:0000313" key="2">
    <source>
        <dbReference type="EMBL" id="GAB0175932.1"/>
    </source>
</evidence>
<name>A0ABC9VTN6_GRUJA</name>
<feature type="region of interest" description="Disordered" evidence="1">
    <location>
        <begin position="85"/>
        <end position="116"/>
    </location>
</feature>
<dbReference type="Proteomes" id="UP001623348">
    <property type="component" value="Unassembled WGS sequence"/>
</dbReference>
<accession>A0ABC9VTN6</accession>
<keyword evidence="3" id="KW-1185">Reference proteome</keyword>
<organism evidence="2 3">
    <name type="scientific">Grus japonensis</name>
    <name type="common">Japanese crane</name>
    <name type="synonym">Red-crowned crane</name>
    <dbReference type="NCBI Taxonomy" id="30415"/>
    <lineage>
        <taxon>Eukaryota</taxon>
        <taxon>Metazoa</taxon>
        <taxon>Chordata</taxon>
        <taxon>Craniata</taxon>
        <taxon>Vertebrata</taxon>
        <taxon>Euteleostomi</taxon>
        <taxon>Archelosauria</taxon>
        <taxon>Archosauria</taxon>
        <taxon>Dinosauria</taxon>
        <taxon>Saurischia</taxon>
        <taxon>Theropoda</taxon>
        <taxon>Coelurosauria</taxon>
        <taxon>Aves</taxon>
        <taxon>Neognathae</taxon>
        <taxon>Neoaves</taxon>
        <taxon>Gruiformes</taxon>
        <taxon>Gruidae</taxon>
        <taxon>Grus</taxon>
    </lineage>
</organism>